<name>A0A8S9K8U5_BRACR</name>
<protein>
    <submittedName>
        <fullName evidence="2">Uncharacterized protein</fullName>
    </submittedName>
</protein>
<organism evidence="2">
    <name type="scientific">Brassica cretica</name>
    <name type="common">Mustard</name>
    <dbReference type="NCBI Taxonomy" id="69181"/>
    <lineage>
        <taxon>Eukaryota</taxon>
        <taxon>Viridiplantae</taxon>
        <taxon>Streptophyta</taxon>
        <taxon>Embryophyta</taxon>
        <taxon>Tracheophyta</taxon>
        <taxon>Spermatophyta</taxon>
        <taxon>Magnoliopsida</taxon>
        <taxon>eudicotyledons</taxon>
        <taxon>Gunneridae</taxon>
        <taxon>Pentapetalae</taxon>
        <taxon>rosids</taxon>
        <taxon>malvids</taxon>
        <taxon>Brassicales</taxon>
        <taxon>Brassicaceae</taxon>
        <taxon>Brassiceae</taxon>
        <taxon>Brassica</taxon>
    </lineage>
</organism>
<dbReference type="EMBL" id="QGKY02000190">
    <property type="protein sequence ID" value="KAF2590018.1"/>
    <property type="molecule type" value="Genomic_DNA"/>
</dbReference>
<reference evidence="2" key="1">
    <citation type="submission" date="2019-12" db="EMBL/GenBank/DDBJ databases">
        <title>Genome sequencing and annotation of Brassica cretica.</title>
        <authorList>
            <person name="Studholme D.J."/>
            <person name="Sarris P.F."/>
        </authorList>
    </citation>
    <scope>NUCLEOTIDE SEQUENCE</scope>
    <source>
        <strain evidence="2">PFS-102/07</strain>
        <tissue evidence="2">Leaf</tissue>
    </source>
</reference>
<feature type="compositionally biased region" description="Polar residues" evidence="1">
    <location>
        <begin position="136"/>
        <end position="146"/>
    </location>
</feature>
<feature type="region of interest" description="Disordered" evidence="1">
    <location>
        <begin position="136"/>
        <end position="171"/>
    </location>
</feature>
<sequence>MTEEEENLYWVEQDELAEKQARIHRGQHRQARKAAKNPDEIHDLREYIAKTAAEVKAVKSQIHHATSVAPEIDRLLEEARKTPFTARITETNVSDPGKIKIPIYGGTTDPKVHLQSFQIAMSLALGGEYRSISLKTTHAQSDMTTNADKDPQTHDGTPVDANADKTPAGNI</sequence>
<evidence type="ECO:0000256" key="1">
    <source>
        <dbReference type="SAM" id="MobiDB-lite"/>
    </source>
</evidence>
<proteinExistence type="predicted"/>
<evidence type="ECO:0000313" key="2">
    <source>
        <dbReference type="EMBL" id="KAF2590018.1"/>
    </source>
</evidence>
<gene>
    <name evidence="2" type="ORF">F2Q70_00039000</name>
</gene>
<accession>A0A8S9K8U5</accession>
<comment type="caution">
    <text evidence="2">The sequence shown here is derived from an EMBL/GenBank/DDBJ whole genome shotgun (WGS) entry which is preliminary data.</text>
</comment>
<dbReference type="AlphaFoldDB" id="A0A8S9K8U5"/>